<organism evidence="15 16">
    <name type="scientific">Tetraparma gracilis</name>
    <dbReference type="NCBI Taxonomy" id="2962635"/>
    <lineage>
        <taxon>Eukaryota</taxon>
        <taxon>Sar</taxon>
        <taxon>Stramenopiles</taxon>
        <taxon>Ochrophyta</taxon>
        <taxon>Bolidophyceae</taxon>
        <taxon>Parmales</taxon>
        <taxon>Triparmaceae</taxon>
        <taxon>Tetraparma</taxon>
    </lineage>
</organism>
<dbReference type="Gene3D" id="1.10.287.70">
    <property type="match status" value="1"/>
</dbReference>
<dbReference type="InterPro" id="IPR000699">
    <property type="entry name" value="RIH_dom"/>
</dbReference>
<dbReference type="Gene3D" id="1.20.120.350">
    <property type="entry name" value="Voltage-gated potassium channels. Chain C"/>
    <property type="match status" value="1"/>
</dbReference>
<name>A0ABQ6N6P8_9STRA</name>
<keyword evidence="8" id="KW-0407">Ion channel</keyword>
<evidence type="ECO:0000256" key="8">
    <source>
        <dbReference type="ARBA" id="ARBA00023303"/>
    </source>
</evidence>
<dbReference type="SUPFAM" id="SSF100909">
    <property type="entry name" value="IP3 receptor type 1 binding core, domain 2"/>
    <property type="match status" value="1"/>
</dbReference>
<reference evidence="15 16" key="1">
    <citation type="journal article" date="2023" name="Commun. Biol.">
        <title>Genome analysis of Parmales, the sister group of diatoms, reveals the evolutionary specialization of diatoms from phago-mixotrophs to photoautotrophs.</title>
        <authorList>
            <person name="Ban H."/>
            <person name="Sato S."/>
            <person name="Yoshikawa S."/>
            <person name="Yamada K."/>
            <person name="Nakamura Y."/>
            <person name="Ichinomiya M."/>
            <person name="Sato N."/>
            <person name="Blanc-Mathieu R."/>
            <person name="Endo H."/>
            <person name="Kuwata A."/>
            <person name="Ogata H."/>
        </authorList>
    </citation>
    <scope>NUCLEOTIDE SEQUENCE [LARGE SCALE GENOMIC DNA]</scope>
</reference>
<evidence type="ECO:0000259" key="12">
    <source>
        <dbReference type="Pfam" id="PF00520"/>
    </source>
</evidence>
<evidence type="ECO:0000256" key="3">
    <source>
        <dbReference type="ARBA" id="ARBA00022692"/>
    </source>
</evidence>
<evidence type="ECO:0000256" key="5">
    <source>
        <dbReference type="ARBA" id="ARBA00023065"/>
    </source>
</evidence>
<keyword evidence="4 11" id="KW-1133">Transmembrane helix</keyword>
<feature type="transmembrane region" description="Helical" evidence="11">
    <location>
        <begin position="2310"/>
        <end position="2331"/>
    </location>
</feature>
<evidence type="ECO:0000256" key="10">
    <source>
        <dbReference type="SAM" id="MobiDB-lite"/>
    </source>
</evidence>
<feature type="non-terminal residue" evidence="15">
    <location>
        <position position="1"/>
    </location>
</feature>
<dbReference type="InterPro" id="IPR027359">
    <property type="entry name" value="Volt_channel_dom_sf"/>
</dbReference>
<evidence type="ECO:0000313" key="16">
    <source>
        <dbReference type="Proteomes" id="UP001165060"/>
    </source>
</evidence>
<keyword evidence="7" id="KW-1071">Ligand-gated ion channel</keyword>
<keyword evidence="2" id="KW-0813">Transport</keyword>
<evidence type="ECO:0000256" key="1">
    <source>
        <dbReference type="ARBA" id="ARBA00004127"/>
    </source>
</evidence>
<feature type="region of interest" description="Disordered" evidence="10">
    <location>
        <begin position="659"/>
        <end position="713"/>
    </location>
</feature>
<dbReference type="Pfam" id="PF08454">
    <property type="entry name" value="RIH_assoc"/>
    <property type="match status" value="1"/>
</dbReference>
<keyword evidence="3 11" id="KW-0812">Transmembrane</keyword>
<dbReference type="InterPro" id="IPR015925">
    <property type="entry name" value="Ryanodine_IP3_receptor"/>
</dbReference>
<feature type="compositionally biased region" description="Polar residues" evidence="10">
    <location>
        <begin position="703"/>
        <end position="713"/>
    </location>
</feature>
<dbReference type="Pfam" id="PF01365">
    <property type="entry name" value="RYDR_ITPR"/>
    <property type="match status" value="2"/>
</dbReference>
<feature type="domain" description="RyR/IP3R Homology associated" evidence="14">
    <location>
        <begin position="1848"/>
        <end position="1949"/>
    </location>
</feature>
<feature type="transmembrane region" description="Helical" evidence="11">
    <location>
        <begin position="2399"/>
        <end position="2423"/>
    </location>
</feature>
<dbReference type="PANTHER" id="PTHR13715">
    <property type="entry name" value="RYANODINE RECEPTOR AND IP3 RECEPTOR"/>
    <property type="match status" value="1"/>
</dbReference>
<evidence type="ECO:0000256" key="4">
    <source>
        <dbReference type="ARBA" id="ARBA00022989"/>
    </source>
</evidence>
<dbReference type="Pfam" id="PF00520">
    <property type="entry name" value="Ion_trans"/>
    <property type="match status" value="2"/>
</dbReference>
<feature type="transmembrane region" description="Helical" evidence="11">
    <location>
        <begin position="2532"/>
        <end position="2554"/>
    </location>
</feature>
<proteinExistence type="predicted"/>
<feature type="transmembrane region" description="Helical" evidence="11">
    <location>
        <begin position="1538"/>
        <end position="1558"/>
    </location>
</feature>
<feature type="domain" description="RIH" evidence="13">
    <location>
        <begin position="201"/>
        <end position="361"/>
    </location>
</feature>
<feature type="domain" description="RIH" evidence="13">
    <location>
        <begin position="1017"/>
        <end position="1195"/>
    </location>
</feature>
<keyword evidence="5" id="KW-0406">Ion transport</keyword>
<dbReference type="InterPro" id="IPR013662">
    <property type="entry name" value="RIH_assoc-dom"/>
</dbReference>
<dbReference type="InterPro" id="IPR005821">
    <property type="entry name" value="Ion_trans_dom"/>
</dbReference>
<dbReference type="SUPFAM" id="SSF81324">
    <property type="entry name" value="Voltage-gated potassium channels"/>
    <property type="match status" value="1"/>
</dbReference>
<feature type="transmembrane region" description="Helical" evidence="11">
    <location>
        <begin position="2263"/>
        <end position="2289"/>
    </location>
</feature>
<evidence type="ECO:0000256" key="11">
    <source>
        <dbReference type="SAM" id="Phobius"/>
    </source>
</evidence>
<evidence type="ECO:0000256" key="9">
    <source>
        <dbReference type="SAM" id="Coils"/>
    </source>
</evidence>
<evidence type="ECO:0000256" key="7">
    <source>
        <dbReference type="ARBA" id="ARBA00023286"/>
    </source>
</evidence>
<evidence type="ECO:0000256" key="6">
    <source>
        <dbReference type="ARBA" id="ARBA00023136"/>
    </source>
</evidence>
<feature type="domain" description="Ion transport" evidence="12">
    <location>
        <begin position="2407"/>
        <end position="2560"/>
    </location>
</feature>
<accession>A0ABQ6N6P8</accession>
<feature type="transmembrane region" description="Helical" evidence="11">
    <location>
        <begin position="1565"/>
        <end position="1591"/>
    </location>
</feature>
<feature type="domain" description="Ion transport" evidence="12">
    <location>
        <begin position="1544"/>
        <end position="1661"/>
    </location>
</feature>
<feature type="transmembrane region" description="Helical" evidence="11">
    <location>
        <begin position="2443"/>
        <end position="2465"/>
    </location>
</feature>
<keyword evidence="16" id="KW-1185">Reference proteome</keyword>
<feature type="coiled-coil region" evidence="9">
    <location>
        <begin position="2657"/>
        <end position="2684"/>
    </location>
</feature>
<evidence type="ECO:0000313" key="15">
    <source>
        <dbReference type="EMBL" id="GMI42352.1"/>
    </source>
</evidence>
<comment type="subcellular location">
    <subcellularLocation>
        <location evidence="1">Endomembrane system</location>
        <topology evidence="1">Multi-pass membrane protein</topology>
    </subcellularLocation>
</comment>
<feature type="region of interest" description="Disordered" evidence="10">
    <location>
        <begin position="1008"/>
        <end position="1031"/>
    </location>
</feature>
<protein>
    <submittedName>
        <fullName evidence="15">Uncharacterized protein</fullName>
    </submittedName>
</protein>
<evidence type="ECO:0000259" key="13">
    <source>
        <dbReference type="Pfam" id="PF01365"/>
    </source>
</evidence>
<gene>
    <name evidence="15" type="ORF">TeGR_g13219</name>
</gene>
<evidence type="ECO:0000256" key="2">
    <source>
        <dbReference type="ARBA" id="ARBA00022448"/>
    </source>
</evidence>
<keyword evidence="9" id="KW-0175">Coiled coil</keyword>
<dbReference type="Proteomes" id="UP001165060">
    <property type="component" value="Unassembled WGS sequence"/>
</dbReference>
<dbReference type="PANTHER" id="PTHR13715:SF99">
    <property type="entry name" value="INOSITOL 1,4,5-TRISPHOSPHATE RECEPTOR-LIKE PROTEIN A"/>
    <property type="match status" value="1"/>
</dbReference>
<dbReference type="InterPro" id="IPR035910">
    <property type="entry name" value="RyR/IP3R_RIH_dom_sf"/>
</dbReference>
<evidence type="ECO:0000259" key="14">
    <source>
        <dbReference type="Pfam" id="PF08454"/>
    </source>
</evidence>
<comment type="caution">
    <text evidence="15">The sequence shown here is derived from an EMBL/GenBank/DDBJ whole genome shotgun (WGS) entry which is preliminary data.</text>
</comment>
<keyword evidence="6 11" id="KW-0472">Membrane</keyword>
<sequence length="2689" mass="301161">HVATGKYVFVQPQPTETQDGTLYFETGLALHGEVPNETTMFRLTPTDVQGENLPNTNVSLRLEHCSNPLYPSLHMTSTPKEKHAGKTAFETNSFDMIFSSTRTDNDAFVMMPLSPTDIFSKTLKSLLPAIQNLRWFSQLLLKNSASFKKAHSKKLEELLADLIFMSDDFFSESEFESRKRKPTYDPSDAMTFLNASSVVFQEIARDAKLMDTVFAVATAPSATSMNMTFDETAQKFVDPAFATISMCVKLAWRFMEKLFQNNEDNEGYFADQNGWINPGLVNQIADPVGAAIAFGTLISSNKALLEKYVDKSVIQAFIRLIKERGPQACLMDFFSQICTCQGKPIKSNQETCLAQLLLDKDNHKTMLIEVFEVESGALTQWQYYEPSATRPKVYLAKEAAEAGFKPLAVSWAGIPSLESFKIKGKNECSLFEFVDLLHDSKLEQTVAKATDSQDFVRKRDISKYFLSQINLYASMCFGRSYNCIGHLQKMFPYPVLLSLIMHDEDKMPNILRCAFVKLMHRLWLDRYPQSPNCGRPGLPDLAWVYSDLEHKKVTEEGSMPAYDLGNHHPLLDDKDEYFSMQTHTKFFLLRDFINNYAEQMGGKQMIGKKSKNDLTSAVLDVAADMMSFGFYSTKGKIETLCKPLVAVLDGRGDEFVKSLNGPGGARQSIARGGGDSGNYKPVRGSVRKSSRFSVNNPLLPGSSKGSNNSQPLGTTIALGISEDGASPGDVELAGIAPISSDELGRDDVEMRGRSNTIKRRTSAAVGPGEDDFDAFVTALEKRKFVGKKRWKADPDTLRVMKAKINIIKLLGGVANLRANYRIREFLTIFREYTSKGKPVLDSDGNITKKLFSQFEDLFTSEDGTALDIEAMSGRPLDTIMIDLAMYEDDSLFESALGFLRRRYGQRRALVKFLPQVTLLSTPSIPIFVDFKILDQDLQQLRYYMRSYEIWGTGVVDQQIFKAVTKTLTQLCDFLYSPSEASRDADSWEVRDGKIKDYRTKGAGRSRSASLVDDQAMSSGKPPSEIFKGQPNKHHQSLCRNMGMAREVLFHGVDINYDIMRLVNSMSGTASSPELEEQMKKSQACLKLVCKKTIFTLAAFVAGDPANQKILFSRLPLLRSKMGVGLFVWDVVISIFESNHTLAESCPPDLFAQFAELLEQSDYSTRHLEFFISLVEPVRQGRVIAQNQALSIKALCDPKFTKTLLTVMPPNPTDKQKKYHAKTLKLLSVCAKNRNSTTGAKCQGLAPLNGIADEIRALKACNVEDYGVLATLFEFVTYAYVDTPLMEAQLAESRDIWDVLHIASECAQKVWMDIAKRRNGEFISCEEDDLVTGALNLALCFFRDLYNKDTVTNRIANTTKFIKNHASSVFRSADNANLGGNTHEDVKARRVLAKKVAALAEGVWTLMAEEGESIGGFRPGGRALSPADSFIEEKEDEGKNIYSEDNLKAMMKDDLQGYLSLVTDALAKSADTQGALAKKDAQFIDCLDAAEERTDPNNREYLEAMGAVFEDDTDYPRTFHERLLHYHKKGIEIILGKQVLAIVLTLTAIAGFCTIYQIATGEDVAIFVWAEFAITWFFIVELATRIYLWIVVHRELDTFLMDILNLIDCFVVAIDIVLMSAGGDGEGEAGGLVKGLRGARGFRLMRLLRAARVMRLVKPAIKMTKAAAKKDPRSVKITQKDLSKRCLAFVDNMHEKSVEKEEQIVMTLDLLKAHVLKYKKIRDDEIFNDFELIAATSDEIQELRDKKHEEEQDNLVDNGAPEILVKLVSKSLSDKVTSEALTLAIELTADCNERSQDAMITCLKENDLDGQFMGSCRERLQVSVAALQEWRSVVEVNPDRARDFEHDASSCILTLQFFKNMCEGHNREMQNFLREQPDHVKSFDLVGEVLGMFGVQGKSMPIVRQMKDFEGELVEASLEFFVEAMQGPCSANQDLIAKDPKTVDICKNILSCKFPLIKDSKLKSNLQCLTITMLLSMLESREDDRSIHHLLQEQLPPSLLKRRLETLMELEATIARIKAGTKMVLVVSEDDDDDKREPVFREVKATAEETARSCDKLHAGLGEMDDDEKDELFEELLEISAAERKNVYALWSELESVSAADNPFRKDPLELVGQAGKKKKKKRGDRGGTEDKLLKTSADIRSVEIFWNNKTQRAFFTLPKEWQSFSPVAKKNFLDGADIDNAESRMKSLMDAGEKMYEEMQYQDKLTKNGVYKWYSDNFHGVKKFTYMMVLLLNLNVMLSTFEDLSNASVWDSWGKAESTSQDITVALGFGVILSYGLIIGFMVLSYAPLQFKRAQAAMKEIKSDGKVQPFNYSVVVGWLGAIGFYAIAAFIHASRDLRSGEAENLGMTSATYVEIGAVLAYGTAPFMLRSYLVAPDSPLLQLYCASFDTLMYPDLRNHVVLFVGGMLGTFNSYWFTFLLLDILTMSPILQSVCASITFQWQQLVQTFALFLIVICCYTALAFYIFGADSFVYEDVDETGAPTYDQACASLVECFFYSVYIGLRSGDIDEALGDGQDAGVFTGDFPKRLIYDLSFFIILGVLLFDMVTGIILDAFSALREELAEREAKMSTETFVSGLSRSQIEELEGNIVDFASINDVSQSWINYFYWIIYLANKPSDDYTGLEQYCAQAIEEGEVSWVPVKTCWAIEVAGADVADERDAEEKMEEQIGQLASLEASIKALLAKQEAGP</sequence>
<dbReference type="EMBL" id="BRYB01002278">
    <property type="protein sequence ID" value="GMI42352.1"/>
    <property type="molecule type" value="Genomic_DNA"/>
</dbReference>